<dbReference type="InterPro" id="IPR026881">
    <property type="entry name" value="WYL_dom"/>
</dbReference>
<evidence type="ECO:0000256" key="1">
    <source>
        <dbReference type="ARBA" id="ARBA00023015"/>
    </source>
</evidence>
<dbReference type="Pfam" id="PF25583">
    <property type="entry name" value="WCX"/>
    <property type="match status" value="1"/>
</dbReference>
<reference evidence="4 5" key="1">
    <citation type="submission" date="2019-03" db="EMBL/GenBank/DDBJ databases">
        <title>Genomic Encyclopedia of Type Strains, Phase III (KMG-III): the genomes of soil and plant-associated and newly described type strains.</title>
        <authorList>
            <person name="Whitman W."/>
        </authorList>
    </citation>
    <scope>NUCLEOTIDE SEQUENCE [LARGE SCALE GENOMIC DNA]</scope>
    <source>
        <strain evidence="4 5">CGMCC 1.12801</strain>
    </source>
</reference>
<proteinExistence type="predicted"/>
<keyword evidence="2" id="KW-0804">Transcription</keyword>
<dbReference type="Gene3D" id="1.10.10.10">
    <property type="entry name" value="Winged helix-like DNA-binding domain superfamily/Winged helix DNA-binding domain"/>
    <property type="match status" value="1"/>
</dbReference>
<dbReference type="InterPro" id="IPR051534">
    <property type="entry name" value="CBASS_pafABC_assoc_protein"/>
</dbReference>
<sequence length="314" mass="37361">MEITKRFHRIIAIYFQLQARSVLKAQDLADRFDVSLRTIYRDMRSLEQAGIPIYGEAGTGYSLSEGYRLPPTSFTQEEIISLVASEKLMKKFVDPHMFRHFSTAIGKIRSYLRYSDKLNMMLLEENTWMSSPGLTFNERVPDALSVLFESISMRKTIVMEYRAIYRDQANTRKVEPVGIYHEGNFWYFVAYCQLRKAYRQFRIDRIHKVSRTDETFTREHKPLSYYLDKKESQPVWSIRLRVELEYAKYLQWDRSYYGFESEQIENESVIMTFQSSNHEQEFARWYLRFADHAEILAPESLKTCVRGIVKNIKI</sequence>
<dbReference type="InterPro" id="IPR013196">
    <property type="entry name" value="HTH_11"/>
</dbReference>
<dbReference type="RefSeq" id="WP_133641262.1">
    <property type="nucleotide sequence ID" value="NZ_SNZV01000007.1"/>
</dbReference>
<dbReference type="InterPro" id="IPR057727">
    <property type="entry name" value="WCX_dom"/>
</dbReference>
<dbReference type="Pfam" id="PF13280">
    <property type="entry name" value="WYL"/>
    <property type="match status" value="1"/>
</dbReference>
<gene>
    <name evidence="4" type="ORF">B0I21_107154</name>
</gene>
<evidence type="ECO:0000313" key="4">
    <source>
        <dbReference type="EMBL" id="TDS11807.1"/>
    </source>
</evidence>
<evidence type="ECO:0000313" key="5">
    <source>
        <dbReference type="Proteomes" id="UP000294752"/>
    </source>
</evidence>
<evidence type="ECO:0000259" key="3">
    <source>
        <dbReference type="PROSITE" id="PS51000"/>
    </source>
</evidence>
<protein>
    <submittedName>
        <fullName evidence="4">Putative DNA-binding transcriptional regulator YafY</fullName>
    </submittedName>
</protein>
<dbReference type="SUPFAM" id="SSF46785">
    <property type="entry name" value="Winged helix' DNA-binding domain"/>
    <property type="match status" value="1"/>
</dbReference>
<dbReference type="PIRSF" id="PIRSF016838">
    <property type="entry name" value="PafC"/>
    <property type="match status" value="1"/>
</dbReference>
<dbReference type="InterPro" id="IPR036388">
    <property type="entry name" value="WH-like_DNA-bd_sf"/>
</dbReference>
<dbReference type="PANTHER" id="PTHR34580:SF1">
    <property type="entry name" value="PROTEIN PAFC"/>
    <property type="match status" value="1"/>
</dbReference>
<keyword evidence="1" id="KW-0805">Transcription regulation</keyword>
<dbReference type="AlphaFoldDB" id="A0A4R7CVC8"/>
<dbReference type="Proteomes" id="UP000294752">
    <property type="component" value="Unassembled WGS sequence"/>
</dbReference>
<keyword evidence="4" id="KW-0238">DNA-binding</keyword>
<organism evidence="4 5">
    <name type="scientific">Sphingobacterium paludis</name>
    <dbReference type="NCBI Taxonomy" id="1476465"/>
    <lineage>
        <taxon>Bacteria</taxon>
        <taxon>Pseudomonadati</taxon>
        <taxon>Bacteroidota</taxon>
        <taxon>Sphingobacteriia</taxon>
        <taxon>Sphingobacteriales</taxon>
        <taxon>Sphingobacteriaceae</taxon>
        <taxon>Sphingobacterium</taxon>
    </lineage>
</organism>
<keyword evidence="5" id="KW-1185">Reference proteome</keyword>
<dbReference type="InterPro" id="IPR001034">
    <property type="entry name" value="DeoR_HTH"/>
</dbReference>
<dbReference type="OrthoDB" id="9815009at2"/>
<accession>A0A4R7CVC8</accession>
<dbReference type="EMBL" id="SNZV01000007">
    <property type="protein sequence ID" value="TDS11807.1"/>
    <property type="molecule type" value="Genomic_DNA"/>
</dbReference>
<feature type="domain" description="HTH deoR-type" evidence="3">
    <location>
        <begin position="6"/>
        <end position="61"/>
    </location>
</feature>
<comment type="caution">
    <text evidence="4">The sequence shown here is derived from an EMBL/GenBank/DDBJ whole genome shotgun (WGS) entry which is preliminary data.</text>
</comment>
<dbReference type="PROSITE" id="PS52050">
    <property type="entry name" value="WYL"/>
    <property type="match status" value="1"/>
</dbReference>
<dbReference type="GO" id="GO:0003700">
    <property type="term" value="F:DNA-binding transcription factor activity"/>
    <property type="evidence" value="ECO:0007669"/>
    <property type="project" value="InterPro"/>
</dbReference>
<evidence type="ECO:0000256" key="2">
    <source>
        <dbReference type="ARBA" id="ARBA00023163"/>
    </source>
</evidence>
<dbReference type="Pfam" id="PF08279">
    <property type="entry name" value="HTH_11"/>
    <property type="match status" value="1"/>
</dbReference>
<dbReference type="PANTHER" id="PTHR34580">
    <property type="match status" value="1"/>
</dbReference>
<name>A0A4R7CVC8_9SPHI</name>
<dbReference type="PROSITE" id="PS51000">
    <property type="entry name" value="HTH_DEOR_2"/>
    <property type="match status" value="1"/>
</dbReference>
<dbReference type="GO" id="GO:0003677">
    <property type="term" value="F:DNA binding"/>
    <property type="evidence" value="ECO:0007669"/>
    <property type="project" value="UniProtKB-KW"/>
</dbReference>
<dbReference type="InterPro" id="IPR028349">
    <property type="entry name" value="PafC-like"/>
</dbReference>
<dbReference type="InterPro" id="IPR036390">
    <property type="entry name" value="WH_DNA-bd_sf"/>
</dbReference>